<evidence type="ECO:0000259" key="19">
    <source>
        <dbReference type="Pfam" id="PF00150"/>
    </source>
</evidence>
<sequence length="414" mass="46012">MRLSLISLFGYLVITQAWMPSDKGLFSETKNATVSNLAAGKGRVIKKWLPASGKIRGVNLGSMFIVEPWMASNEWATMGCGSAKSEFDCVLALGQTTANAAFQAHWARWITESDIATMSSYGLNTIRIPVGYWIDESIVYSDSEYFPQGGLAYLDKVCGWASDYGFYIIIDLHGAPGAQVAQQPFTGQYAPTAGFYQSYQYDRAYQFLQFMTNRIHTNNNYRNVGMIEVLNEPISGQSSLVSEYYPTAYSEIRETESSLGISASNYLHIQFMDASWGAGDPKSSLTNQYFAAYDNHRYLKWDTSVATTQAGYLSTSCSDSVASDGDTPLIVGEWSISPADSVQSSSTFEISDSTNSNFYTKWWAAQVIAYEKQEGWIFWSWKAELGDYRWSYSEAVQAGIIPKDPSQAYNEGAC</sequence>
<protein>
    <recommendedName>
        <fullName evidence="13">glucan endo-1,6-beta-glucosidase</fullName>
        <ecNumber evidence="13">3.2.1.75</ecNumber>
    </recommendedName>
    <alternativeName>
        <fullName evidence="15">Beta-1,6-glucanase B</fullName>
    </alternativeName>
    <alternativeName>
        <fullName evidence="14">Endo-1,6-beta-D-glucanase B</fullName>
    </alternativeName>
    <alternativeName>
        <fullName evidence="16">Endo-1,6-beta-glucanase B</fullName>
    </alternativeName>
</protein>
<evidence type="ECO:0000256" key="18">
    <source>
        <dbReference type="SAM" id="SignalP"/>
    </source>
</evidence>
<evidence type="ECO:0000256" key="7">
    <source>
        <dbReference type="ARBA" id="ARBA00023277"/>
    </source>
</evidence>
<evidence type="ECO:0000313" key="20">
    <source>
        <dbReference type="EMBL" id="OCL09005.1"/>
    </source>
</evidence>
<dbReference type="GO" id="GO:0009986">
    <property type="term" value="C:cell surface"/>
    <property type="evidence" value="ECO:0007669"/>
    <property type="project" value="TreeGrafter"/>
</dbReference>
<comment type="subcellular location">
    <subcellularLocation>
        <location evidence="1">Secreted</location>
    </subcellularLocation>
</comment>
<evidence type="ECO:0000256" key="15">
    <source>
        <dbReference type="ARBA" id="ARBA00042025"/>
    </source>
</evidence>
<evidence type="ECO:0000256" key="14">
    <source>
        <dbReference type="ARBA" id="ARBA00041472"/>
    </source>
</evidence>
<dbReference type="InterPro" id="IPR001547">
    <property type="entry name" value="Glyco_hydro_5"/>
</dbReference>
<dbReference type="PANTHER" id="PTHR31297">
    <property type="entry name" value="GLUCAN ENDO-1,6-BETA-GLUCOSIDASE B"/>
    <property type="match status" value="1"/>
</dbReference>
<feature type="signal peptide" evidence="18">
    <location>
        <begin position="1"/>
        <end position="17"/>
    </location>
</feature>
<keyword evidence="21" id="KW-1185">Reference proteome</keyword>
<evidence type="ECO:0000256" key="1">
    <source>
        <dbReference type="ARBA" id="ARBA00004613"/>
    </source>
</evidence>
<evidence type="ECO:0000256" key="13">
    <source>
        <dbReference type="ARBA" id="ARBA00038935"/>
    </source>
</evidence>
<dbReference type="GO" id="GO:0046557">
    <property type="term" value="F:glucan endo-1,6-beta-glucosidase activity"/>
    <property type="evidence" value="ECO:0007669"/>
    <property type="project" value="UniProtKB-EC"/>
</dbReference>
<keyword evidence="3" id="KW-0964">Secreted</keyword>
<dbReference type="InterPro" id="IPR017853">
    <property type="entry name" value="GH"/>
</dbReference>
<dbReference type="GO" id="GO:0071555">
    <property type="term" value="P:cell wall organization"/>
    <property type="evidence" value="ECO:0007669"/>
    <property type="project" value="UniProtKB-KW"/>
</dbReference>
<dbReference type="FunFam" id="3.20.20.80:FF:000269">
    <property type="entry name" value="Probable glucan endo-1,6-beta-glucosidase B"/>
    <property type="match status" value="1"/>
</dbReference>
<evidence type="ECO:0000256" key="2">
    <source>
        <dbReference type="ARBA" id="ARBA00005641"/>
    </source>
</evidence>
<proteinExistence type="inferred from homology"/>
<comment type="function">
    <text evidence="12">Beta-glucanases participate in the metabolism of beta-glucan, the main structural component of the cell wall. Acts on lutean, pustulan and 1,6-oligo-beta-D-glucosides.</text>
</comment>
<evidence type="ECO:0000256" key="9">
    <source>
        <dbReference type="ARBA" id="ARBA00023316"/>
    </source>
</evidence>
<evidence type="ECO:0000256" key="10">
    <source>
        <dbReference type="ARBA" id="ARBA00023326"/>
    </source>
</evidence>
<keyword evidence="6" id="KW-0325">Glycoprotein</keyword>
<evidence type="ECO:0000256" key="16">
    <source>
        <dbReference type="ARBA" id="ARBA00043257"/>
    </source>
</evidence>
<evidence type="ECO:0000256" key="8">
    <source>
        <dbReference type="ARBA" id="ARBA00023295"/>
    </source>
</evidence>
<reference evidence="20 21" key="1">
    <citation type="journal article" date="2016" name="Nat. Commun.">
        <title>Ectomycorrhizal ecology is imprinted in the genome of the dominant symbiotic fungus Cenococcum geophilum.</title>
        <authorList>
            <consortium name="DOE Joint Genome Institute"/>
            <person name="Peter M."/>
            <person name="Kohler A."/>
            <person name="Ohm R.A."/>
            <person name="Kuo A."/>
            <person name="Krutzmann J."/>
            <person name="Morin E."/>
            <person name="Arend M."/>
            <person name="Barry K.W."/>
            <person name="Binder M."/>
            <person name="Choi C."/>
            <person name="Clum A."/>
            <person name="Copeland A."/>
            <person name="Grisel N."/>
            <person name="Haridas S."/>
            <person name="Kipfer T."/>
            <person name="LaButti K."/>
            <person name="Lindquist E."/>
            <person name="Lipzen A."/>
            <person name="Maire R."/>
            <person name="Meier B."/>
            <person name="Mihaltcheva S."/>
            <person name="Molinier V."/>
            <person name="Murat C."/>
            <person name="Poggeler S."/>
            <person name="Quandt C.A."/>
            <person name="Sperisen C."/>
            <person name="Tritt A."/>
            <person name="Tisserant E."/>
            <person name="Crous P.W."/>
            <person name="Henrissat B."/>
            <person name="Nehls U."/>
            <person name="Egli S."/>
            <person name="Spatafora J.W."/>
            <person name="Grigoriev I.V."/>
            <person name="Martin F.M."/>
        </authorList>
    </citation>
    <scope>NUCLEOTIDE SEQUENCE [LARGE SCALE GENOMIC DNA]</scope>
    <source>
        <strain evidence="20 21">CBS 207.34</strain>
    </source>
</reference>
<dbReference type="InterPro" id="IPR050386">
    <property type="entry name" value="Glycosyl_hydrolase_5"/>
</dbReference>
<accession>A0A8E2JTE5</accession>
<dbReference type="OrthoDB" id="1887033at2759"/>
<dbReference type="Pfam" id="PF00150">
    <property type="entry name" value="Cellulase"/>
    <property type="match status" value="1"/>
</dbReference>
<evidence type="ECO:0000256" key="12">
    <source>
        <dbReference type="ARBA" id="ARBA00037628"/>
    </source>
</evidence>
<name>A0A8E2JTE5_9PEZI</name>
<keyword evidence="5 17" id="KW-0378">Hydrolase</keyword>
<keyword evidence="10" id="KW-0624">Polysaccharide degradation</keyword>
<comment type="similarity">
    <text evidence="2 17">Belongs to the glycosyl hydrolase 5 (cellulase A) family.</text>
</comment>
<dbReference type="PANTHER" id="PTHR31297:SF39">
    <property type="entry name" value="GLUCAN ENDO-1,6-BETA-GLUCOSIDASE B"/>
    <property type="match status" value="1"/>
</dbReference>
<evidence type="ECO:0000256" key="6">
    <source>
        <dbReference type="ARBA" id="ARBA00023180"/>
    </source>
</evidence>
<gene>
    <name evidence="20" type="ORF">AOQ84DRAFT_292066</name>
</gene>
<feature type="chain" id="PRO_5034178385" description="glucan endo-1,6-beta-glucosidase" evidence="18">
    <location>
        <begin position="18"/>
        <end position="414"/>
    </location>
</feature>
<evidence type="ECO:0000256" key="5">
    <source>
        <dbReference type="ARBA" id="ARBA00022801"/>
    </source>
</evidence>
<dbReference type="GO" id="GO:0004338">
    <property type="term" value="F:glucan exo-1,3-beta-glucosidase activity"/>
    <property type="evidence" value="ECO:0007669"/>
    <property type="project" value="TreeGrafter"/>
</dbReference>
<keyword evidence="9" id="KW-0961">Cell wall biogenesis/degradation</keyword>
<organism evidence="20 21">
    <name type="scientific">Glonium stellatum</name>
    <dbReference type="NCBI Taxonomy" id="574774"/>
    <lineage>
        <taxon>Eukaryota</taxon>
        <taxon>Fungi</taxon>
        <taxon>Dikarya</taxon>
        <taxon>Ascomycota</taxon>
        <taxon>Pezizomycotina</taxon>
        <taxon>Dothideomycetes</taxon>
        <taxon>Pleosporomycetidae</taxon>
        <taxon>Gloniales</taxon>
        <taxon>Gloniaceae</taxon>
        <taxon>Glonium</taxon>
    </lineage>
</organism>
<dbReference type="GO" id="GO:0005576">
    <property type="term" value="C:extracellular region"/>
    <property type="evidence" value="ECO:0007669"/>
    <property type="project" value="UniProtKB-SubCell"/>
</dbReference>
<keyword evidence="4 18" id="KW-0732">Signal</keyword>
<dbReference type="EC" id="3.2.1.75" evidence="13"/>
<evidence type="ECO:0000256" key="4">
    <source>
        <dbReference type="ARBA" id="ARBA00022729"/>
    </source>
</evidence>
<keyword evidence="7" id="KW-0119">Carbohydrate metabolism</keyword>
<dbReference type="AlphaFoldDB" id="A0A8E2JTE5"/>
<feature type="domain" description="Glycoside hydrolase family 5" evidence="19">
    <location>
        <begin position="94"/>
        <end position="383"/>
    </location>
</feature>
<comment type="catalytic activity">
    <reaction evidence="11">
        <text>Random hydrolysis of (1-&gt;6)-linkages in (1-&gt;6)-beta-D-glucans.</text>
        <dbReference type="EC" id="3.2.1.75"/>
    </reaction>
</comment>
<evidence type="ECO:0000313" key="21">
    <source>
        <dbReference type="Proteomes" id="UP000250140"/>
    </source>
</evidence>
<dbReference type="SUPFAM" id="SSF51445">
    <property type="entry name" value="(Trans)glycosidases"/>
    <property type="match status" value="1"/>
</dbReference>
<dbReference type="Gene3D" id="3.20.20.80">
    <property type="entry name" value="Glycosidases"/>
    <property type="match status" value="1"/>
</dbReference>
<evidence type="ECO:0000256" key="17">
    <source>
        <dbReference type="RuleBase" id="RU361153"/>
    </source>
</evidence>
<evidence type="ECO:0000256" key="11">
    <source>
        <dbReference type="ARBA" id="ARBA00036633"/>
    </source>
</evidence>
<keyword evidence="8 17" id="KW-0326">Glycosidase</keyword>
<dbReference type="EMBL" id="KV749539">
    <property type="protein sequence ID" value="OCL09005.1"/>
    <property type="molecule type" value="Genomic_DNA"/>
</dbReference>
<dbReference type="GO" id="GO:0009251">
    <property type="term" value="P:glucan catabolic process"/>
    <property type="evidence" value="ECO:0007669"/>
    <property type="project" value="TreeGrafter"/>
</dbReference>
<evidence type="ECO:0000256" key="3">
    <source>
        <dbReference type="ARBA" id="ARBA00022525"/>
    </source>
</evidence>
<dbReference type="Proteomes" id="UP000250140">
    <property type="component" value="Unassembled WGS sequence"/>
</dbReference>